<dbReference type="GO" id="GO:0005789">
    <property type="term" value="C:endoplasmic reticulum membrane"/>
    <property type="evidence" value="ECO:0007669"/>
    <property type="project" value="TreeGrafter"/>
</dbReference>
<dbReference type="GO" id="GO:0070679">
    <property type="term" value="F:inositol 1,4,5 trisphosphate binding"/>
    <property type="evidence" value="ECO:0007669"/>
    <property type="project" value="TreeGrafter"/>
</dbReference>
<dbReference type="WBParaSite" id="HPBE_0000052801-mRNA-1">
    <property type="protein sequence ID" value="HPBE_0000052801-mRNA-1"/>
    <property type="gene ID" value="HPBE_0000052801"/>
</dbReference>
<dbReference type="GO" id="GO:0005220">
    <property type="term" value="F:inositol 1,4,5-trisphosphate-gated calcium channel activity"/>
    <property type="evidence" value="ECO:0007669"/>
    <property type="project" value="TreeGrafter"/>
</dbReference>
<keyword evidence="2" id="KW-1185">Reference proteome</keyword>
<sequence length="242" mass="27749">MMIGEFKFYLLPLHSAEGSVLVDVLHTPDLLFPVGSSLREQCAKGAVVTKLIQHCKTLMQNKQDNLCTRVLQTLCRMCSCTKQNFSEQGQQLRLKLLQRYFGPHGRLERHQTLADGLEGLKSSSHQEKEFEMRIEERSLYDIQCRLNDAGASDLVIDIITNEPSREIFIKAIHLAKALLLEGNDRVQQSFYNRLKKKDAHEPFFKAISHRIQTAQNRLKSDMMSCNENKPRGGKLLFYLTVV</sequence>
<protein>
    <submittedName>
        <fullName evidence="3">RIH_assoc domain-containing protein</fullName>
    </submittedName>
</protein>
<gene>
    <name evidence="1" type="ORF">HPBE_LOCUS529</name>
</gene>
<organism evidence="2 3">
    <name type="scientific">Heligmosomoides polygyrus</name>
    <name type="common">Parasitic roundworm</name>
    <dbReference type="NCBI Taxonomy" id="6339"/>
    <lineage>
        <taxon>Eukaryota</taxon>
        <taxon>Metazoa</taxon>
        <taxon>Ecdysozoa</taxon>
        <taxon>Nematoda</taxon>
        <taxon>Chromadorea</taxon>
        <taxon>Rhabditida</taxon>
        <taxon>Rhabditina</taxon>
        <taxon>Rhabditomorpha</taxon>
        <taxon>Strongyloidea</taxon>
        <taxon>Heligmosomidae</taxon>
        <taxon>Heligmosomoides</taxon>
    </lineage>
</organism>
<dbReference type="AlphaFoldDB" id="A0A183F2Z0"/>
<evidence type="ECO:0000313" key="1">
    <source>
        <dbReference type="EMBL" id="VDO18911.1"/>
    </source>
</evidence>
<evidence type="ECO:0000313" key="3">
    <source>
        <dbReference type="WBParaSite" id="HPBE_0000052801-mRNA-1"/>
    </source>
</evidence>
<accession>A0A3P7TDE9</accession>
<dbReference type="GO" id="GO:0035091">
    <property type="term" value="F:phosphatidylinositol binding"/>
    <property type="evidence" value="ECO:0007669"/>
    <property type="project" value="TreeGrafter"/>
</dbReference>
<dbReference type="GO" id="GO:0005509">
    <property type="term" value="F:calcium ion binding"/>
    <property type="evidence" value="ECO:0007669"/>
    <property type="project" value="TreeGrafter"/>
</dbReference>
<reference evidence="1 2" key="1">
    <citation type="submission" date="2018-11" db="EMBL/GenBank/DDBJ databases">
        <authorList>
            <consortium name="Pathogen Informatics"/>
        </authorList>
    </citation>
    <scope>NUCLEOTIDE SEQUENCE [LARGE SCALE GENOMIC DNA]</scope>
</reference>
<dbReference type="PANTHER" id="PTHR13715:SF102">
    <property type="entry name" value="INOSITOL 1,4,5-TRISPHOSPHATE RECEPTOR"/>
    <property type="match status" value="1"/>
</dbReference>
<evidence type="ECO:0000313" key="2">
    <source>
        <dbReference type="Proteomes" id="UP000050761"/>
    </source>
</evidence>
<dbReference type="GO" id="GO:0005886">
    <property type="term" value="C:plasma membrane"/>
    <property type="evidence" value="ECO:0007669"/>
    <property type="project" value="TreeGrafter"/>
</dbReference>
<dbReference type="EMBL" id="UZAH01000381">
    <property type="protein sequence ID" value="VDO18911.1"/>
    <property type="molecule type" value="Genomic_DNA"/>
</dbReference>
<dbReference type="PANTHER" id="PTHR13715">
    <property type="entry name" value="RYANODINE RECEPTOR AND IP3 RECEPTOR"/>
    <property type="match status" value="1"/>
</dbReference>
<dbReference type="GO" id="GO:0030667">
    <property type="term" value="C:secretory granule membrane"/>
    <property type="evidence" value="ECO:0007669"/>
    <property type="project" value="TreeGrafter"/>
</dbReference>
<dbReference type="GO" id="GO:0051209">
    <property type="term" value="P:release of sequestered calcium ion into cytosol"/>
    <property type="evidence" value="ECO:0007669"/>
    <property type="project" value="TreeGrafter"/>
</dbReference>
<dbReference type="Proteomes" id="UP000050761">
    <property type="component" value="Unassembled WGS sequence"/>
</dbReference>
<reference evidence="3" key="2">
    <citation type="submission" date="2019-09" db="UniProtKB">
        <authorList>
            <consortium name="WormBaseParasite"/>
        </authorList>
    </citation>
    <scope>IDENTIFICATION</scope>
</reference>
<dbReference type="InterPro" id="IPR015925">
    <property type="entry name" value="Ryanodine_IP3_receptor"/>
</dbReference>
<dbReference type="OrthoDB" id="5869798at2759"/>
<name>A0A183F2Z0_HELPZ</name>
<dbReference type="GO" id="GO:0016529">
    <property type="term" value="C:sarcoplasmic reticulum"/>
    <property type="evidence" value="ECO:0007669"/>
    <property type="project" value="TreeGrafter"/>
</dbReference>
<proteinExistence type="predicted"/>
<accession>A0A183F2Z0</accession>